<dbReference type="InterPro" id="IPR019757">
    <property type="entry name" value="Pept_S26A_signal_pept_1_Lys-AS"/>
</dbReference>
<keyword evidence="8" id="KW-1133">Transmembrane helix</keyword>
<dbReference type="InterPro" id="IPR019756">
    <property type="entry name" value="Pept_S26A_signal_pept_1_Ser-AS"/>
</dbReference>
<dbReference type="PANTHER" id="PTHR43390:SF1">
    <property type="entry name" value="CHLOROPLAST PROCESSING PEPTIDASE"/>
    <property type="match status" value="1"/>
</dbReference>
<dbReference type="InterPro" id="IPR036286">
    <property type="entry name" value="LexA/Signal_pep-like_sf"/>
</dbReference>
<comment type="catalytic activity">
    <reaction evidence="1 8">
        <text>Cleavage of hydrophobic, N-terminal signal or leader sequences from secreted and periplasmic proteins.</text>
        <dbReference type="EC" id="3.4.21.89"/>
    </reaction>
</comment>
<evidence type="ECO:0000256" key="7">
    <source>
        <dbReference type="PIRSR" id="PIRSR600223-1"/>
    </source>
</evidence>
<protein>
    <recommendedName>
        <fullName evidence="4 8">Signal peptidase I</fullName>
        <ecNumber evidence="4 8">3.4.21.89</ecNumber>
    </recommendedName>
</protein>
<dbReference type="NCBIfam" id="TIGR02227">
    <property type="entry name" value="sigpep_I_bact"/>
    <property type="match status" value="1"/>
</dbReference>
<dbReference type="Gene3D" id="2.10.109.10">
    <property type="entry name" value="Umud Fragment, subunit A"/>
    <property type="match status" value="1"/>
</dbReference>
<comment type="similarity">
    <text evidence="3 9">Belongs to the peptidase S26 family.</text>
</comment>
<feature type="active site" evidence="7">
    <location>
        <position position="101"/>
    </location>
</feature>
<comment type="caution">
    <text evidence="11">The sequence shown here is derived from an EMBL/GenBank/DDBJ whole genome shotgun (WGS) entry which is preliminary data.</text>
</comment>
<dbReference type="InterPro" id="IPR000223">
    <property type="entry name" value="Pept_S26A_signal_pept_1"/>
</dbReference>
<sequence>MAADKKKPVTMPSKEQIETELGKIKYKKKFLGTLLSTVSILIVVAALAVLASTLFFPVVQVSGTSMEPALKNGDILVLVKSDDVEQGDLCCVSWQNKTLLKRVIGLPGDVIDMDDQGNVSVNNKPLDEPYVTEKSLGVCEIEFPYLVPDNKIFLLGDRRETSVDSRSAAIGCVGKDQIIGKVFFKVWPIK</sequence>
<dbReference type="InterPro" id="IPR019533">
    <property type="entry name" value="Peptidase_S26"/>
</dbReference>
<dbReference type="GO" id="GO:0006465">
    <property type="term" value="P:signal peptide processing"/>
    <property type="evidence" value="ECO:0007669"/>
    <property type="project" value="InterPro"/>
</dbReference>
<evidence type="ECO:0000256" key="6">
    <source>
        <dbReference type="ARBA" id="ARBA00022801"/>
    </source>
</evidence>
<keyword evidence="5 8" id="KW-0645">Protease</keyword>
<evidence type="ECO:0000256" key="1">
    <source>
        <dbReference type="ARBA" id="ARBA00000677"/>
    </source>
</evidence>
<feature type="domain" description="Peptidase S26" evidence="10">
    <location>
        <begin position="36"/>
        <end position="187"/>
    </location>
</feature>
<comment type="subcellular location">
    <subcellularLocation>
        <location evidence="2">Cell membrane</location>
        <topology evidence="2">Single-pass type II membrane protein</topology>
    </subcellularLocation>
    <subcellularLocation>
        <location evidence="9">Membrane</location>
        <topology evidence="9">Single-pass type II membrane protein</topology>
    </subcellularLocation>
</comment>
<keyword evidence="8" id="KW-0812">Transmembrane</keyword>
<evidence type="ECO:0000313" key="12">
    <source>
        <dbReference type="Proteomes" id="UP000245720"/>
    </source>
</evidence>
<dbReference type="PROSITE" id="PS00760">
    <property type="entry name" value="SPASE_I_2"/>
    <property type="match status" value="1"/>
</dbReference>
<dbReference type="Proteomes" id="UP000245720">
    <property type="component" value="Unassembled WGS sequence"/>
</dbReference>
<dbReference type="GO" id="GO:0009003">
    <property type="term" value="F:signal peptidase activity"/>
    <property type="evidence" value="ECO:0007669"/>
    <property type="project" value="UniProtKB-EC"/>
</dbReference>
<dbReference type="SUPFAM" id="SSF51306">
    <property type="entry name" value="LexA/Signal peptidase"/>
    <property type="match status" value="1"/>
</dbReference>
<evidence type="ECO:0000259" key="10">
    <source>
        <dbReference type="Pfam" id="PF10502"/>
    </source>
</evidence>
<evidence type="ECO:0000256" key="8">
    <source>
        <dbReference type="RuleBase" id="RU003993"/>
    </source>
</evidence>
<reference evidence="11 12" key="1">
    <citation type="submission" date="2018-05" db="EMBL/GenBank/DDBJ databases">
        <title>The Hungate 1000. A catalogue of reference genomes from the rumen microbiome.</title>
        <authorList>
            <person name="Kelly W."/>
        </authorList>
    </citation>
    <scope>NUCLEOTIDE SEQUENCE [LARGE SCALE GENOMIC DNA]</scope>
    <source>
        <strain evidence="11 12">SAb67</strain>
    </source>
</reference>
<feature type="active site" evidence="7">
    <location>
        <position position="65"/>
    </location>
</feature>
<keyword evidence="8" id="KW-0472">Membrane</keyword>
<evidence type="ECO:0000256" key="4">
    <source>
        <dbReference type="ARBA" id="ARBA00013208"/>
    </source>
</evidence>
<dbReference type="PANTHER" id="PTHR43390">
    <property type="entry name" value="SIGNAL PEPTIDASE I"/>
    <property type="match status" value="1"/>
</dbReference>
<evidence type="ECO:0000313" key="11">
    <source>
        <dbReference type="EMBL" id="PWJ14057.1"/>
    </source>
</evidence>
<keyword evidence="6 8" id="KW-0378">Hydrolase</keyword>
<dbReference type="OrthoDB" id="9802919at2"/>
<evidence type="ECO:0000256" key="2">
    <source>
        <dbReference type="ARBA" id="ARBA00004401"/>
    </source>
</evidence>
<accession>A0A315Y211</accession>
<dbReference type="PROSITE" id="PS00501">
    <property type="entry name" value="SPASE_I_1"/>
    <property type="match status" value="1"/>
</dbReference>
<name>A0A315Y211_RUMFL</name>
<gene>
    <name evidence="11" type="ORF">IE37_00989</name>
</gene>
<evidence type="ECO:0000256" key="9">
    <source>
        <dbReference type="RuleBase" id="RU362042"/>
    </source>
</evidence>
<organism evidence="11 12">
    <name type="scientific">Ruminococcus flavefaciens</name>
    <dbReference type="NCBI Taxonomy" id="1265"/>
    <lineage>
        <taxon>Bacteria</taxon>
        <taxon>Bacillati</taxon>
        <taxon>Bacillota</taxon>
        <taxon>Clostridia</taxon>
        <taxon>Eubacteriales</taxon>
        <taxon>Oscillospiraceae</taxon>
        <taxon>Ruminococcus</taxon>
    </lineage>
</organism>
<dbReference type="GO" id="GO:0004252">
    <property type="term" value="F:serine-type endopeptidase activity"/>
    <property type="evidence" value="ECO:0007669"/>
    <property type="project" value="InterPro"/>
</dbReference>
<evidence type="ECO:0000256" key="3">
    <source>
        <dbReference type="ARBA" id="ARBA00009370"/>
    </source>
</evidence>
<dbReference type="EC" id="3.4.21.89" evidence="4 8"/>
<evidence type="ECO:0000256" key="5">
    <source>
        <dbReference type="ARBA" id="ARBA00022670"/>
    </source>
</evidence>
<dbReference type="Pfam" id="PF10502">
    <property type="entry name" value="Peptidase_S26"/>
    <property type="match status" value="1"/>
</dbReference>
<dbReference type="EMBL" id="QGDI01000003">
    <property type="protein sequence ID" value="PWJ14057.1"/>
    <property type="molecule type" value="Genomic_DNA"/>
</dbReference>
<dbReference type="AlphaFoldDB" id="A0A315Y211"/>
<dbReference type="CDD" id="cd06530">
    <property type="entry name" value="S26_SPase_I"/>
    <property type="match status" value="1"/>
</dbReference>
<dbReference type="RefSeq" id="WP_109725838.1">
    <property type="nucleotide sequence ID" value="NZ_QGDI01000003.1"/>
</dbReference>
<feature type="transmembrane region" description="Helical" evidence="8">
    <location>
        <begin position="30"/>
        <end position="56"/>
    </location>
</feature>
<proteinExistence type="inferred from homology"/>
<dbReference type="PRINTS" id="PR00727">
    <property type="entry name" value="LEADERPTASE"/>
</dbReference>
<dbReference type="GO" id="GO:0005886">
    <property type="term" value="C:plasma membrane"/>
    <property type="evidence" value="ECO:0007669"/>
    <property type="project" value="UniProtKB-SubCell"/>
</dbReference>